<keyword evidence="2" id="KW-1185">Reference proteome</keyword>
<dbReference type="Proteomes" id="UP000603912">
    <property type="component" value="Unassembled WGS sequence"/>
</dbReference>
<proteinExistence type="predicted"/>
<dbReference type="AlphaFoldDB" id="A0A917I825"/>
<protein>
    <submittedName>
        <fullName evidence="1">Uncharacterized protein</fullName>
    </submittedName>
</protein>
<reference evidence="1" key="2">
    <citation type="submission" date="2020-09" db="EMBL/GenBank/DDBJ databases">
        <authorList>
            <person name="Sun Q."/>
            <person name="Zhou Y."/>
        </authorList>
    </citation>
    <scope>NUCLEOTIDE SEQUENCE</scope>
    <source>
        <strain evidence="1">CGMCC 1.12214</strain>
    </source>
</reference>
<reference evidence="1" key="1">
    <citation type="journal article" date="2014" name="Int. J. Syst. Evol. Microbiol.">
        <title>Complete genome sequence of Corynebacterium casei LMG S-19264T (=DSM 44701T), isolated from a smear-ripened cheese.</title>
        <authorList>
            <consortium name="US DOE Joint Genome Institute (JGI-PGF)"/>
            <person name="Walter F."/>
            <person name="Albersmeier A."/>
            <person name="Kalinowski J."/>
            <person name="Ruckert C."/>
        </authorList>
    </citation>
    <scope>NUCLEOTIDE SEQUENCE</scope>
    <source>
        <strain evidence="1">CGMCC 1.12214</strain>
    </source>
</reference>
<evidence type="ECO:0000313" key="1">
    <source>
        <dbReference type="EMBL" id="GGH24790.1"/>
    </source>
</evidence>
<gene>
    <name evidence="1" type="ORF">GCM10007036_31450</name>
</gene>
<organism evidence="1 2">
    <name type="scientific">Alsobacter metallidurans</name>
    <dbReference type="NCBI Taxonomy" id="340221"/>
    <lineage>
        <taxon>Bacteria</taxon>
        <taxon>Pseudomonadati</taxon>
        <taxon>Pseudomonadota</taxon>
        <taxon>Alphaproteobacteria</taxon>
        <taxon>Hyphomicrobiales</taxon>
        <taxon>Alsobacteraceae</taxon>
        <taxon>Alsobacter</taxon>
    </lineage>
</organism>
<accession>A0A917I825</accession>
<sequence length="83" mass="8280">MIRDVPVARSHVPVASAAAADAGASRPAAKAAAARMRIGLASAVVCSAIWRFPIGVACAVGPIIHPCPVLASATAAARRVKDP</sequence>
<evidence type="ECO:0000313" key="2">
    <source>
        <dbReference type="Proteomes" id="UP000603912"/>
    </source>
</evidence>
<dbReference type="EMBL" id="BMES01000002">
    <property type="protein sequence ID" value="GGH24790.1"/>
    <property type="molecule type" value="Genomic_DNA"/>
</dbReference>
<comment type="caution">
    <text evidence="1">The sequence shown here is derived from an EMBL/GenBank/DDBJ whole genome shotgun (WGS) entry which is preliminary data.</text>
</comment>
<name>A0A917I825_9HYPH</name>